<evidence type="ECO:0000313" key="8">
    <source>
        <dbReference type="Proteomes" id="UP000241818"/>
    </source>
</evidence>
<comment type="subcellular location">
    <subcellularLocation>
        <location evidence="2">Nucleus</location>
    </subcellularLocation>
</comment>
<evidence type="ECO:0000313" key="7">
    <source>
        <dbReference type="EMBL" id="PSS20420.1"/>
    </source>
</evidence>
<proteinExistence type="inferred from homology"/>
<dbReference type="EMBL" id="KZ679010">
    <property type="protein sequence ID" value="PSS20420.1"/>
    <property type="molecule type" value="Genomic_DNA"/>
</dbReference>
<dbReference type="GO" id="GO:0006325">
    <property type="term" value="P:chromatin organization"/>
    <property type="evidence" value="ECO:0007669"/>
    <property type="project" value="InterPro"/>
</dbReference>
<feature type="compositionally biased region" description="Acidic residues" evidence="6">
    <location>
        <begin position="10"/>
        <end position="19"/>
    </location>
</feature>
<keyword evidence="8" id="KW-1185">Reference proteome</keyword>
<dbReference type="GO" id="GO:0005634">
    <property type="term" value="C:nucleus"/>
    <property type="evidence" value="ECO:0007669"/>
    <property type="project" value="UniProtKB-SubCell"/>
</dbReference>
<comment type="similarity">
    <text evidence="3">Belongs to the HIR3 family.</text>
</comment>
<evidence type="ECO:0000256" key="6">
    <source>
        <dbReference type="SAM" id="MobiDB-lite"/>
    </source>
</evidence>
<name>A0A2T3B461_AMORE</name>
<evidence type="ECO:0000256" key="1">
    <source>
        <dbReference type="ARBA" id="ARBA00002687"/>
    </source>
</evidence>
<feature type="region of interest" description="Disordered" evidence="6">
    <location>
        <begin position="1670"/>
        <end position="1698"/>
    </location>
</feature>
<sequence>MAHFTALNIEPDDQSDDEVDNTRELQIEEALKLYQTALKLHSQGPSSYPQAAEAYANLFKSDIFKYPESVTEFTRIDEHPELELADTTFPLDLDLAAAAADASSLPQILYLAYKNHGQFILDCVKSRLRQPDLPPDQLLDNDALPYQVKTALDNFALATAWDESDTDLWRRTARIASMLGSRTISRYCLEAAVEVDDDPTVAEVEPASLEEGFAGEQLKELLEVISDEVALSHPIMAPFLKKSMPEFLKKHMDPYPLLPDTVKLLGHKEPYGEPIETVQVRTAIKVQSLSWASLGEALVAVILSQEVSGAGIVLHFPETAGNADQGNIPTMTSAEDQTMIDTNVTDLPLAESSEPAIATPVTAKSDDQSAETATTTTIPLNDGRARSQSIAFPRKRSQSAAGIRDTPEDDSGMQKRSKRIRDRDTTSEVDPATQYAEQLKTSVRADEDLFSFVHGLLSKLGVDDLGTFPELQAGLSSQRESDSTDNISNTAVRDLWDILRTWDDNKASIFQNANAAEVLGSSAGGANAGLAAFLEHSKSGPPKINAKPIFDVSEGLASFSRRVETGWMPLQDVIFEWLRVVLPTYRQSSWPEDLKVAVARVISFADPDIFSRIQSEVERIKTQDINGDDLQFFEDMTQTLFELHLDIYSRITNPSSIVHYETRITTKERLDRWAEFAAYVIPSRASNYEDELSLRYIWASVFYATMAEDVSRDHKVLCWSDLQRLLVEVGKPIIELQNNAVMPEISASAAEREVSRLTTMDFFYNLFQTDTSNPAAIIETLEPVLDPESACEAADPENGENASTPEAADSTPAALRDMWKFLKTGSISLRLFLWQRLREAYFSIGYNTKVFSCYLKSIEIIVKDLRSEEYVKSADEPRQHQMLLWLKAVDDLLVKSLTIALNDASTCFEIIDERHIKSTCAALAQLNRVLHSAAIFDDEIRVGMTHLPQTPAYAPHGSFNSFMNKLREMQVRTWALQYSMVKEAMSQNRELFPTPDNDLADFLALVHYPLGLRKFCKASNKIFLKMMKVEMIRLKQVDRWEDYLGQVLYDLYGIRLGVGTYLLEEHGCPTETLDRRTVLNIAEQVIVLANRMSMKDLLKHDLRTTIERMQTAIGPAKPTPQMTHNLRNLTEYLKTSIRPLRMYQALKGQVEIDSVPVVTPDSCLAEKGWYFLQGMIALTKFRSQKRLGPGGQTDDMRVSATFMRLQLQYTAEHWEAWYRLAQCFDFELEDEVMWSADKINNHRADLVRLQRGSIHCYIMALSSAIRTADDSFETAAKLSEMYYDFGVRLYASSREPFGMEAFWVDGFEKHFSGTQGMYKKALHEEMTRYKLWKYAAGLFRKAMVDKPNSWMNHFMLGKCLWKMYCKPADELDEKDRANRPTMQSVLDAFVKAIKTAPKQKDNRQEPVLEPHYKLVSIVHKLVMKGDIQPQAGADLLQEQPYKIRKGEHIAIADLEGWESFILECLRHLRNADKQHWHHRMIARAASILYDDTKPEYVQALAARSEFRESIFTKTMHIQVWKPEAERPGRHCVYMERYVRFMIKLLWVINDKSNMEALVKRVRKKANEFFRFSQVWTECCTVYLRLIRRAAQIPVSMDEVFKNVAHEEFEVFSERLAQWANDPEVSHPALDALRETLELKKVNANQMKSTPIDDVINDIWGVLYTQVAPGLPGPDASSTQQQAQHDGAYDTPRTLGPTTITNLVMNMDGTQIPVPVTFASSSETSRPRKVGVSRREVLRKAESAINRAPDPLRPIAPSTAKSRISESNSAASGPNDPGARGSSNPRVENPALQNVKDEENLETSKGESEQSAPGSLHDSADDESDLSDVPDMDDAETGMMFPGLARRSGPRESNGGDGEAEVANESTKETGADPNNV</sequence>
<evidence type="ECO:0000256" key="4">
    <source>
        <dbReference type="ARBA" id="ARBA00014848"/>
    </source>
</evidence>
<protein>
    <recommendedName>
        <fullName evidence="4">Histone transcription regulator 3 homolog</fullName>
    </recommendedName>
</protein>
<feature type="region of interest" description="Disordered" evidence="6">
    <location>
        <begin position="789"/>
        <end position="810"/>
    </location>
</feature>
<dbReference type="RefSeq" id="XP_024721690.1">
    <property type="nucleotide sequence ID" value="XM_024868114.1"/>
</dbReference>
<feature type="compositionally biased region" description="Polar residues" evidence="6">
    <location>
        <begin position="370"/>
        <end position="379"/>
    </location>
</feature>
<organism evidence="7 8">
    <name type="scientific">Amorphotheca resinae ATCC 22711</name>
    <dbReference type="NCBI Taxonomy" id="857342"/>
    <lineage>
        <taxon>Eukaryota</taxon>
        <taxon>Fungi</taxon>
        <taxon>Dikarya</taxon>
        <taxon>Ascomycota</taxon>
        <taxon>Pezizomycotina</taxon>
        <taxon>Leotiomycetes</taxon>
        <taxon>Helotiales</taxon>
        <taxon>Amorphothecaceae</taxon>
        <taxon>Amorphotheca</taxon>
    </lineage>
</organism>
<dbReference type="InterPro" id="IPR033053">
    <property type="entry name" value="Hir3/CABIN1"/>
</dbReference>
<accession>A0A2T3B461</accession>
<feature type="compositionally biased region" description="Acidic residues" evidence="6">
    <location>
        <begin position="1819"/>
        <end position="1835"/>
    </location>
</feature>
<dbReference type="GO" id="GO:0031491">
    <property type="term" value="F:nucleosome binding"/>
    <property type="evidence" value="ECO:0007669"/>
    <property type="project" value="TreeGrafter"/>
</dbReference>
<feature type="region of interest" description="Disordered" evidence="6">
    <location>
        <begin position="1740"/>
        <end position="1876"/>
    </location>
</feature>
<feature type="compositionally biased region" description="Basic and acidic residues" evidence="6">
    <location>
        <begin position="1794"/>
        <end position="1807"/>
    </location>
</feature>
<dbReference type="OrthoDB" id="77564at2759"/>
<gene>
    <name evidence="7" type="ORF">M430DRAFT_50083</name>
</gene>
<feature type="region of interest" description="Disordered" evidence="6">
    <location>
        <begin position="360"/>
        <end position="432"/>
    </location>
</feature>
<reference evidence="7 8" key="1">
    <citation type="journal article" date="2018" name="New Phytol.">
        <title>Comparative genomics and transcriptomics depict ericoid mycorrhizal fungi as versatile saprotrophs and plant mutualists.</title>
        <authorList>
            <person name="Martino E."/>
            <person name="Morin E."/>
            <person name="Grelet G.A."/>
            <person name="Kuo A."/>
            <person name="Kohler A."/>
            <person name="Daghino S."/>
            <person name="Barry K.W."/>
            <person name="Cichocki N."/>
            <person name="Clum A."/>
            <person name="Dockter R.B."/>
            <person name="Hainaut M."/>
            <person name="Kuo R.C."/>
            <person name="LaButti K."/>
            <person name="Lindahl B.D."/>
            <person name="Lindquist E.A."/>
            <person name="Lipzen A."/>
            <person name="Khouja H.R."/>
            <person name="Magnuson J."/>
            <person name="Murat C."/>
            <person name="Ohm R.A."/>
            <person name="Singer S.W."/>
            <person name="Spatafora J.W."/>
            <person name="Wang M."/>
            <person name="Veneault-Fourrey C."/>
            <person name="Henrissat B."/>
            <person name="Grigoriev I.V."/>
            <person name="Martin F.M."/>
            <person name="Perotto S."/>
        </authorList>
    </citation>
    <scope>NUCLEOTIDE SEQUENCE [LARGE SCALE GENOMIC DNA]</scope>
    <source>
        <strain evidence="7 8">ATCC 22711</strain>
    </source>
</reference>
<dbReference type="InParanoid" id="A0A2T3B461"/>
<evidence type="ECO:0000256" key="2">
    <source>
        <dbReference type="ARBA" id="ARBA00004123"/>
    </source>
</evidence>
<feature type="region of interest" description="Disordered" evidence="6">
    <location>
        <begin position="1"/>
        <end position="21"/>
    </location>
</feature>
<feature type="compositionally biased region" description="Polar residues" evidence="6">
    <location>
        <begin position="1758"/>
        <end position="1771"/>
    </location>
</feature>
<dbReference type="PANTHER" id="PTHR15502:SF7">
    <property type="entry name" value="CALCINEURIN-BINDING PROTEIN CABIN-1"/>
    <property type="match status" value="1"/>
</dbReference>
<evidence type="ECO:0000256" key="5">
    <source>
        <dbReference type="ARBA" id="ARBA00023242"/>
    </source>
</evidence>
<keyword evidence="5" id="KW-0539">Nucleus</keyword>
<comment type="function">
    <text evidence="1">Has a role in a nucleosome assembly pathway that is required for the integrity of heterochromatin and proper chromosome segregation.</text>
</comment>
<evidence type="ECO:0000256" key="3">
    <source>
        <dbReference type="ARBA" id="ARBA00007335"/>
    </source>
</evidence>
<dbReference type="STRING" id="857342.A0A2T3B461"/>
<dbReference type="GeneID" id="36576195"/>
<dbReference type="PANTHER" id="PTHR15502">
    <property type="entry name" value="CALCINEURIN-BINDING PROTEIN CABIN 1-RELATED"/>
    <property type="match status" value="1"/>
</dbReference>
<dbReference type="FunCoup" id="A0A2T3B461">
    <property type="interactions" value="127"/>
</dbReference>
<dbReference type="GO" id="GO:0000417">
    <property type="term" value="C:HIR complex"/>
    <property type="evidence" value="ECO:0007669"/>
    <property type="project" value="TreeGrafter"/>
</dbReference>
<dbReference type="Proteomes" id="UP000241818">
    <property type="component" value="Unassembled WGS sequence"/>
</dbReference>